<dbReference type="EMBL" id="SEYY01005981">
    <property type="protein sequence ID" value="KAB7503046.1"/>
    <property type="molecule type" value="Genomic_DNA"/>
</dbReference>
<dbReference type="Proteomes" id="UP000326759">
    <property type="component" value="Unassembled WGS sequence"/>
</dbReference>
<comment type="caution">
    <text evidence="2">The sequence shown here is derived from an EMBL/GenBank/DDBJ whole genome shotgun (WGS) entry which is preliminary data.</text>
</comment>
<gene>
    <name evidence="2" type="ORF">Anas_10032</name>
</gene>
<sequence length="126" mass="15121">MKFRFIKCFFLVFIINFSNLFRPTSSFDIKYFGHQIWRLETPDERKRVIAFDLLKYVKLEEFRVGKTFVEVRVPPWTINSVHQYTNIIPNLMNIVEDLREELIGSGNIYLLFLYDMIDILKCTAID</sequence>
<name>A0A5N5T8W2_9CRUS</name>
<evidence type="ECO:0000256" key="1">
    <source>
        <dbReference type="SAM" id="SignalP"/>
    </source>
</evidence>
<proteinExistence type="predicted"/>
<accession>A0A5N5T8W2</accession>
<feature type="signal peptide" evidence="1">
    <location>
        <begin position="1"/>
        <end position="26"/>
    </location>
</feature>
<protein>
    <submittedName>
        <fullName evidence="2">Uncharacterized protein</fullName>
    </submittedName>
</protein>
<keyword evidence="1" id="KW-0732">Signal</keyword>
<evidence type="ECO:0000313" key="2">
    <source>
        <dbReference type="EMBL" id="KAB7503046.1"/>
    </source>
</evidence>
<feature type="chain" id="PRO_5024290816" evidence="1">
    <location>
        <begin position="27"/>
        <end position="126"/>
    </location>
</feature>
<keyword evidence="3" id="KW-1185">Reference proteome</keyword>
<evidence type="ECO:0000313" key="3">
    <source>
        <dbReference type="Proteomes" id="UP000326759"/>
    </source>
</evidence>
<reference evidence="2 3" key="1">
    <citation type="journal article" date="2019" name="PLoS Biol.">
        <title>Sex chromosomes control vertical transmission of feminizing Wolbachia symbionts in an isopod.</title>
        <authorList>
            <person name="Becking T."/>
            <person name="Chebbi M.A."/>
            <person name="Giraud I."/>
            <person name="Moumen B."/>
            <person name="Laverre T."/>
            <person name="Caubet Y."/>
            <person name="Peccoud J."/>
            <person name="Gilbert C."/>
            <person name="Cordaux R."/>
        </authorList>
    </citation>
    <scope>NUCLEOTIDE SEQUENCE [LARGE SCALE GENOMIC DNA]</scope>
    <source>
        <strain evidence="2">ANa2</strain>
        <tissue evidence="2">Whole body excluding digestive tract and cuticle</tissue>
    </source>
</reference>
<dbReference type="OrthoDB" id="10291819at2759"/>
<dbReference type="AlphaFoldDB" id="A0A5N5T8W2"/>
<organism evidence="2 3">
    <name type="scientific">Armadillidium nasatum</name>
    <dbReference type="NCBI Taxonomy" id="96803"/>
    <lineage>
        <taxon>Eukaryota</taxon>
        <taxon>Metazoa</taxon>
        <taxon>Ecdysozoa</taxon>
        <taxon>Arthropoda</taxon>
        <taxon>Crustacea</taxon>
        <taxon>Multicrustacea</taxon>
        <taxon>Malacostraca</taxon>
        <taxon>Eumalacostraca</taxon>
        <taxon>Peracarida</taxon>
        <taxon>Isopoda</taxon>
        <taxon>Oniscidea</taxon>
        <taxon>Crinocheta</taxon>
        <taxon>Armadillidiidae</taxon>
        <taxon>Armadillidium</taxon>
    </lineage>
</organism>